<dbReference type="SMART" id="SM00892">
    <property type="entry name" value="Endonuclease_NS"/>
    <property type="match status" value="1"/>
</dbReference>
<proteinExistence type="inferred from homology"/>
<evidence type="ECO:0000256" key="2">
    <source>
        <dbReference type="ARBA" id="ARBA00022722"/>
    </source>
</evidence>
<dbReference type="OrthoDB" id="5960141at2759"/>
<dbReference type="InterPro" id="IPR001604">
    <property type="entry name" value="Endo_G_ENPP1-like_dom"/>
</dbReference>
<dbReference type="GO" id="GO:0004521">
    <property type="term" value="F:RNA endonuclease activity"/>
    <property type="evidence" value="ECO:0007669"/>
    <property type="project" value="TreeGrafter"/>
</dbReference>
<dbReference type="AlphaFoldDB" id="A0A9N9SUN2"/>
<sequence>MSCIDQKLPGFELTRNTWTTLNRIRTSSGRCADSLYGWGKARTPEYINAAPQWQSFNGGNWNRVERSSRNYADKRKANLQVWTGTYGIATLPHESTQKPTELYLYVNQRTRALPVPALYWKIVYNPSNKRCVVLIGLNNPFEENVSKYIICRDISNSLNWLSWQKNVLENSAVLIIKITYNNPQYGLNINEKKIKSIVISRNTITEGQLYVNHTPIERVRHYNYLGAIIYIKHGPIIRRQEQASKKSRLTFNRMGAFCSVYFYVVESWTLNEDPWRRFEGDEIRLYLRILEIPWTNEVTNEEVLREMKKKTERY</sequence>
<protein>
    <recommendedName>
        <fullName evidence="5">DNA/RNA non-specific endonuclease/pyrophosphatase/phosphodiesterase domain-containing protein</fullName>
    </recommendedName>
</protein>
<keyword evidence="3" id="KW-0378">Hydrolase</keyword>
<keyword evidence="3" id="KW-0255">Endonuclease</keyword>
<dbReference type="Pfam" id="PF01223">
    <property type="entry name" value="Endonuclease_NS"/>
    <property type="match status" value="1"/>
</dbReference>
<dbReference type="Gene3D" id="3.40.570.10">
    <property type="entry name" value="Extracellular Endonuclease, subunit A"/>
    <property type="match status" value="1"/>
</dbReference>
<accession>A0A9N9SUN2</accession>
<keyword evidence="4" id="KW-0479">Metal-binding</keyword>
<dbReference type="InterPro" id="IPR044929">
    <property type="entry name" value="DNA/RNA_non-sp_Endonuclease_sf"/>
</dbReference>
<dbReference type="GO" id="GO:0005634">
    <property type="term" value="C:nucleus"/>
    <property type="evidence" value="ECO:0007669"/>
    <property type="project" value="TreeGrafter"/>
</dbReference>
<dbReference type="GO" id="GO:0006309">
    <property type="term" value="P:apoptotic DNA fragmentation"/>
    <property type="evidence" value="ECO:0007669"/>
    <property type="project" value="TreeGrafter"/>
</dbReference>
<evidence type="ECO:0000256" key="4">
    <source>
        <dbReference type="PIRSR" id="PIRSR640255-2"/>
    </source>
</evidence>
<feature type="binding site" evidence="4">
    <location>
        <position position="57"/>
    </location>
    <ligand>
        <name>Mg(2+)</name>
        <dbReference type="ChEBI" id="CHEBI:18420"/>
        <note>catalytic</note>
    </ligand>
</feature>
<name>A0A9N9SUN2_DIABA</name>
<dbReference type="GO" id="GO:0005743">
    <property type="term" value="C:mitochondrial inner membrane"/>
    <property type="evidence" value="ECO:0007669"/>
    <property type="project" value="TreeGrafter"/>
</dbReference>
<keyword evidence="2" id="KW-0540">Nuclease</keyword>
<dbReference type="InterPro" id="IPR044925">
    <property type="entry name" value="His-Me_finger_sf"/>
</dbReference>
<evidence type="ECO:0000259" key="5">
    <source>
        <dbReference type="SMART" id="SM00892"/>
    </source>
</evidence>
<dbReference type="GO" id="GO:0046872">
    <property type="term" value="F:metal ion binding"/>
    <property type="evidence" value="ECO:0007669"/>
    <property type="project" value="UniProtKB-KW"/>
</dbReference>
<evidence type="ECO:0000313" key="6">
    <source>
        <dbReference type="EMBL" id="CAG9832192.1"/>
    </source>
</evidence>
<organism evidence="6 7">
    <name type="scientific">Diabrotica balteata</name>
    <name type="common">Banded cucumber beetle</name>
    <dbReference type="NCBI Taxonomy" id="107213"/>
    <lineage>
        <taxon>Eukaryota</taxon>
        <taxon>Metazoa</taxon>
        <taxon>Ecdysozoa</taxon>
        <taxon>Arthropoda</taxon>
        <taxon>Hexapoda</taxon>
        <taxon>Insecta</taxon>
        <taxon>Pterygota</taxon>
        <taxon>Neoptera</taxon>
        <taxon>Endopterygota</taxon>
        <taxon>Coleoptera</taxon>
        <taxon>Polyphaga</taxon>
        <taxon>Cucujiformia</taxon>
        <taxon>Chrysomeloidea</taxon>
        <taxon>Chrysomelidae</taxon>
        <taxon>Galerucinae</taxon>
        <taxon>Diabroticina</taxon>
        <taxon>Diabroticites</taxon>
        <taxon>Diabrotica</taxon>
    </lineage>
</organism>
<feature type="domain" description="DNA/RNA non-specific endonuclease/pyrophosphatase/phosphodiesterase" evidence="5">
    <location>
        <begin position="7"/>
        <end position="187"/>
    </location>
</feature>
<dbReference type="SUPFAM" id="SSF54060">
    <property type="entry name" value="His-Me finger endonucleases"/>
    <property type="match status" value="1"/>
</dbReference>
<dbReference type="EMBL" id="OU898278">
    <property type="protein sequence ID" value="CAG9832192.1"/>
    <property type="molecule type" value="Genomic_DNA"/>
</dbReference>
<keyword evidence="7" id="KW-1185">Reference proteome</keyword>
<dbReference type="Proteomes" id="UP001153709">
    <property type="component" value="Chromosome 3"/>
</dbReference>
<reference evidence="6" key="1">
    <citation type="submission" date="2022-01" db="EMBL/GenBank/DDBJ databases">
        <authorList>
            <person name="King R."/>
        </authorList>
    </citation>
    <scope>NUCLEOTIDE SEQUENCE</scope>
</reference>
<evidence type="ECO:0000313" key="7">
    <source>
        <dbReference type="Proteomes" id="UP001153709"/>
    </source>
</evidence>
<dbReference type="GO" id="GO:0000014">
    <property type="term" value="F:single-stranded DNA endodeoxyribonuclease activity"/>
    <property type="evidence" value="ECO:0007669"/>
    <property type="project" value="TreeGrafter"/>
</dbReference>
<dbReference type="PANTHER" id="PTHR13966:SF19">
    <property type="entry name" value="NUCLEASE EXOG, MITOCHONDRIAL"/>
    <property type="match status" value="1"/>
</dbReference>
<dbReference type="GO" id="GO:0003676">
    <property type="term" value="F:nucleic acid binding"/>
    <property type="evidence" value="ECO:0007669"/>
    <property type="project" value="InterPro"/>
</dbReference>
<dbReference type="PANTHER" id="PTHR13966">
    <property type="entry name" value="ENDONUCLEASE RELATED"/>
    <property type="match status" value="1"/>
</dbReference>
<dbReference type="InterPro" id="IPR040255">
    <property type="entry name" value="Non-specific_endonuclease"/>
</dbReference>
<evidence type="ECO:0000256" key="1">
    <source>
        <dbReference type="ARBA" id="ARBA00010052"/>
    </source>
</evidence>
<gene>
    <name evidence="6" type="ORF">DIABBA_LOCUS5719</name>
</gene>
<evidence type="ECO:0000256" key="3">
    <source>
        <dbReference type="ARBA" id="ARBA00022759"/>
    </source>
</evidence>
<comment type="similarity">
    <text evidence="1">Belongs to the DNA/RNA non-specific endonuclease family.</text>
</comment>